<feature type="domain" description="Arrestin C-terminal-like" evidence="4">
    <location>
        <begin position="180"/>
        <end position="332"/>
    </location>
</feature>
<comment type="caution">
    <text evidence="5">The sequence shown here is derived from an EMBL/GenBank/DDBJ whole genome shotgun (WGS) entry which is preliminary data.</text>
</comment>
<accession>E9EP26</accession>
<reference evidence="5 6" key="2">
    <citation type="journal article" date="2014" name="Proc. Natl. Acad. Sci. U.S.A.">
        <title>Trajectory and genomic determinants of fungal-pathogen speciation and host adaptation.</title>
        <authorList>
            <person name="Hu X."/>
            <person name="Xiao G."/>
            <person name="Zheng P."/>
            <person name="Shang Y."/>
            <person name="Su Y."/>
            <person name="Zhang X."/>
            <person name="Liu X."/>
            <person name="Zhan S."/>
            <person name="St Leger R.J."/>
            <person name="Wang C."/>
        </authorList>
    </citation>
    <scope>GENOME REANNOTATION</scope>
    <source>
        <strain evidence="6">ARSEF 23 / ATCC MYA-3075</strain>
    </source>
</reference>
<reference evidence="5 6" key="1">
    <citation type="journal article" date="2011" name="PLoS Genet.">
        <title>Genome sequencing and comparative transcriptomics of the model entomopathogenic fungi Metarhizium anisopliae and M. acridum.</title>
        <authorList>
            <person name="Gao Q."/>
            <person name="Jin K."/>
            <person name="Ying S.H."/>
            <person name="Zhang Y."/>
            <person name="Xiao G."/>
            <person name="Shang Y."/>
            <person name="Duan Z."/>
            <person name="Hu X."/>
            <person name="Xie X.Q."/>
            <person name="Zhou G."/>
            <person name="Peng G."/>
            <person name="Luo Z."/>
            <person name="Huang W."/>
            <person name="Wang B."/>
            <person name="Fang W."/>
            <person name="Wang S."/>
            <person name="Zhong Y."/>
            <person name="Ma L.J."/>
            <person name="St Leger R.J."/>
            <person name="Zhao G.P."/>
            <person name="Pei Y."/>
            <person name="Feng M.G."/>
            <person name="Xia Y."/>
            <person name="Wang C."/>
        </authorList>
    </citation>
    <scope>NUCLEOTIDE SEQUENCE [LARGE SCALE GENOMIC DNA]</scope>
    <source>
        <strain evidence="6">ARSEF 23 / ATCC MYA-3075</strain>
    </source>
</reference>
<organism evidence="5 6">
    <name type="scientific">Metarhizium robertsii (strain ARSEF 23 / ATCC MYA-3075)</name>
    <name type="common">Metarhizium anisopliae (strain ARSEF 23)</name>
    <dbReference type="NCBI Taxonomy" id="655844"/>
    <lineage>
        <taxon>Eukaryota</taxon>
        <taxon>Fungi</taxon>
        <taxon>Dikarya</taxon>
        <taxon>Ascomycota</taxon>
        <taxon>Pezizomycotina</taxon>
        <taxon>Sordariomycetes</taxon>
        <taxon>Hypocreomycetidae</taxon>
        <taxon>Hypocreales</taxon>
        <taxon>Clavicipitaceae</taxon>
        <taxon>Metarhizium</taxon>
    </lineage>
</organism>
<sequence length="539" mass="59613">MPSFKPFASVTGRNSYSLFDIRLDQDFIVFRGNDHESSGQLLKGVVVLCLSSPLRIEDIHLRLVGTLRLSSTAPGVSGQKVDKATIILDHRWQPFVGTHGKSMTLPAGNYEYPFEFMLPGDTAESVEGIREASITYRLKATVGRGKLAYDLHAYKHLRIIRTLEPGALEFLHAMSVENIWPNKVDYSIVIPQKAVVFGGTINMEMRFTPLLKGLELGDITAKMIEIRDCWIQGATGLSMREHRTEREVATWRFEVNREEHWQDMIQDTGQEGWALVKSLPLPKRLRQCIQDLNHHGIKVRHKIKLTVALKNPDGHISELRATLPVSIFISPNIPFDEQGNLLSQSQGSSAPSTENALVAPPGCLWLPNPSSPVGRQQSLLFTVEEWLGREPRFIGSPSIADSAGGLIVQVGRRFTQSLPKESIVYVGPFTFPFWSNSEEDRSGRNSTEHVDLDPAEFAELNRVPSYATAVRTPAWSRTQPAAGLVPDYQTALHAPRTPPATDITPEPLSTISEDRSGENRGLASAPSNLSSVVANSGSS</sequence>
<dbReference type="SUPFAM" id="SSF81296">
    <property type="entry name" value="E set domains"/>
    <property type="match status" value="1"/>
</dbReference>
<proteinExistence type="inferred from homology"/>
<comment type="subunit">
    <text evidence="2">Interacts with hulA.</text>
</comment>
<dbReference type="HOGENOM" id="CLU_018982_2_0_1"/>
<evidence type="ECO:0000256" key="1">
    <source>
        <dbReference type="ARBA" id="ARBA00005298"/>
    </source>
</evidence>
<dbReference type="RefSeq" id="XP_007818435.2">
    <property type="nucleotide sequence ID" value="XM_007820244.2"/>
</dbReference>
<dbReference type="InterPro" id="IPR011022">
    <property type="entry name" value="Arrestin_C-like"/>
</dbReference>
<dbReference type="Pfam" id="PF00339">
    <property type="entry name" value="Arrestin_N"/>
    <property type="match status" value="1"/>
</dbReference>
<dbReference type="EMBL" id="ADNJ02000001">
    <property type="protein sequence ID" value="EFZ02664.2"/>
    <property type="molecule type" value="Genomic_DNA"/>
</dbReference>
<evidence type="ECO:0000256" key="2">
    <source>
        <dbReference type="ARBA" id="ARBA00038766"/>
    </source>
</evidence>
<dbReference type="Gene3D" id="2.60.40.640">
    <property type="match status" value="1"/>
</dbReference>
<dbReference type="PANTHER" id="PTHR11188">
    <property type="entry name" value="ARRESTIN DOMAIN CONTAINING PROTEIN"/>
    <property type="match status" value="1"/>
</dbReference>
<evidence type="ECO:0000256" key="3">
    <source>
        <dbReference type="SAM" id="MobiDB-lite"/>
    </source>
</evidence>
<dbReference type="SMART" id="SM01017">
    <property type="entry name" value="Arrestin_C"/>
    <property type="match status" value="1"/>
</dbReference>
<comment type="similarity">
    <text evidence="1">Belongs to the arrestin family.</text>
</comment>
<feature type="compositionally biased region" description="Polar residues" evidence="3">
    <location>
        <begin position="525"/>
        <end position="539"/>
    </location>
</feature>
<dbReference type="InterPro" id="IPR014752">
    <property type="entry name" value="Arrestin-like_C"/>
</dbReference>
<protein>
    <submittedName>
        <fullName evidence="5">Beta-arrestin protein</fullName>
    </submittedName>
</protein>
<evidence type="ECO:0000313" key="6">
    <source>
        <dbReference type="Proteomes" id="UP000002498"/>
    </source>
</evidence>
<gene>
    <name evidence="5" type="ORF">MAA_02246</name>
</gene>
<dbReference type="InterPro" id="IPR050357">
    <property type="entry name" value="Arrestin_domain-protein"/>
</dbReference>
<dbReference type="OrthoDB" id="2333384at2759"/>
<dbReference type="KEGG" id="maj:MAA_02246"/>
<keyword evidence="6" id="KW-1185">Reference proteome</keyword>
<evidence type="ECO:0000313" key="5">
    <source>
        <dbReference type="EMBL" id="EFZ02664.2"/>
    </source>
</evidence>
<dbReference type="Pfam" id="PF02752">
    <property type="entry name" value="Arrestin_C"/>
    <property type="match status" value="1"/>
</dbReference>
<dbReference type="InterPro" id="IPR011021">
    <property type="entry name" value="Arrestin-like_N"/>
</dbReference>
<dbReference type="GO" id="GO:0030674">
    <property type="term" value="F:protein-macromolecule adaptor activity"/>
    <property type="evidence" value="ECO:0007669"/>
    <property type="project" value="TreeGrafter"/>
</dbReference>
<dbReference type="Proteomes" id="UP000002498">
    <property type="component" value="Unassembled WGS sequence"/>
</dbReference>
<dbReference type="PANTHER" id="PTHR11188:SF17">
    <property type="entry name" value="FI21816P1"/>
    <property type="match status" value="1"/>
</dbReference>
<dbReference type="GO" id="GO:0031625">
    <property type="term" value="F:ubiquitin protein ligase binding"/>
    <property type="evidence" value="ECO:0007669"/>
    <property type="project" value="TreeGrafter"/>
</dbReference>
<dbReference type="GO" id="GO:0005829">
    <property type="term" value="C:cytosol"/>
    <property type="evidence" value="ECO:0007669"/>
    <property type="project" value="TreeGrafter"/>
</dbReference>
<dbReference type="InterPro" id="IPR014756">
    <property type="entry name" value="Ig_E-set"/>
</dbReference>
<feature type="region of interest" description="Disordered" evidence="3">
    <location>
        <begin position="492"/>
        <end position="539"/>
    </location>
</feature>
<evidence type="ECO:0000259" key="4">
    <source>
        <dbReference type="SMART" id="SM01017"/>
    </source>
</evidence>
<dbReference type="GeneID" id="19256532"/>
<dbReference type="AlphaFoldDB" id="E9EP26"/>
<dbReference type="GO" id="GO:0005886">
    <property type="term" value="C:plasma membrane"/>
    <property type="evidence" value="ECO:0007669"/>
    <property type="project" value="TreeGrafter"/>
</dbReference>
<name>E9EP26_METRA</name>
<dbReference type="GO" id="GO:0070086">
    <property type="term" value="P:ubiquitin-dependent endocytosis"/>
    <property type="evidence" value="ECO:0007669"/>
    <property type="project" value="TreeGrafter"/>
</dbReference>